<gene>
    <name evidence="5" type="ORF">PFTANZ_05643</name>
</gene>
<feature type="domain" description="Dynein heavy chain region D6 P-loop" evidence="2">
    <location>
        <begin position="298"/>
        <end position="379"/>
    </location>
</feature>
<accession>A0A024VZ92</accession>
<dbReference type="GO" id="GO:0051959">
    <property type="term" value="F:dynein light intermediate chain binding"/>
    <property type="evidence" value="ECO:0007669"/>
    <property type="project" value="InterPro"/>
</dbReference>
<dbReference type="Gene3D" id="3.10.490.20">
    <property type="match status" value="1"/>
</dbReference>
<name>A0A024VZ92_PLAFA</name>
<dbReference type="InterPro" id="IPR042219">
    <property type="entry name" value="AAA_lid_11_sf"/>
</dbReference>
<dbReference type="Pfam" id="PF18198">
    <property type="entry name" value="AAA_lid_11"/>
    <property type="match status" value="1"/>
</dbReference>
<reference evidence="5 6" key="1">
    <citation type="submission" date="2013-02" db="EMBL/GenBank/DDBJ databases">
        <title>The Genome Annotation of Plasmodium falciparum Tanzania (2000708).</title>
        <authorList>
            <consortium name="The Broad Institute Genome Sequencing Platform"/>
            <consortium name="The Broad Institute Genome Sequencing Center for Infectious Disease"/>
            <person name="Neafsey D."/>
            <person name="Hoffman S."/>
            <person name="Volkman S."/>
            <person name="Rosenthal P."/>
            <person name="Walker B."/>
            <person name="Young S.K."/>
            <person name="Zeng Q."/>
            <person name="Gargeya S."/>
            <person name="Fitzgerald M."/>
            <person name="Haas B."/>
            <person name="Abouelleil A."/>
            <person name="Allen A.W."/>
            <person name="Alvarado L."/>
            <person name="Arachchi H.M."/>
            <person name="Berlin A.M."/>
            <person name="Chapman S.B."/>
            <person name="Gainer-Dewar J."/>
            <person name="Goldberg J."/>
            <person name="Griggs A."/>
            <person name="Gujja S."/>
            <person name="Hansen M."/>
            <person name="Howarth C."/>
            <person name="Imamovic A."/>
            <person name="Ireland A."/>
            <person name="Larimer J."/>
            <person name="McCowan C."/>
            <person name="Murphy C."/>
            <person name="Pearson M."/>
            <person name="Poon T.W."/>
            <person name="Priest M."/>
            <person name="Roberts A."/>
            <person name="Saif S."/>
            <person name="Shea T."/>
            <person name="Sisk P."/>
            <person name="Sykes S."/>
            <person name="Wortman J."/>
            <person name="Nusbaum C."/>
            <person name="Birren B."/>
        </authorList>
    </citation>
    <scope>NUCLEOTIDE SEQUENCE [LARGE SCALE GENOMIC DNA]</scope>
    <source>
        <strain evidence="6">Tanzania (2000708)</strain>
    </source>
</reference>
<dbReference type="Proteomes" id="UP000030708">
    <property type="component" value="Unassembled WGS sequence"/>
</dbReference>
<dbReference type="GO" id="GO:0097729">
    <property type="term" value="C:9+2 motile cilium"/>
    <property type="evidence" value="ECO:0007669"/>
    <property type="project" value="TreeGrafter"/>
</dbReference>
<dbReference type="Pfam" id="PF18199">
    <property type="entry name" value="Dynein_C"/>
    <property type="match status" value="1"/>
</dbReference>
<feature type="region of interest" description="Disordered" evidence="1">
    <location>
        <begin position="127"/>
        <end position="152"/>
    </location>
</feature>
<dbReference type="FunFam" id="3.10.490.20:FF:000012">
    <property type="entry name" value="Putative dynein beta chain"/>
    <property type="match status" value="1"/>
</dbReference>
<feature type="domain" description="Dynein heavy chain C-terminal" evidence="4">
    <location>
        <begin position="726"/>
        <end position="999"/>
    </location>
</feature>
<dbReference type="Gene3D" id="3.40.50.300">
    <property type="entry name" value="P-loop containing nucleotide triphosphate hydrolases"/>
    <property type="match status" value="2"/>
</dbReference>
<feature type="non-terminal residue" evidence="5">
    <location>
        <position position="1"/>
    </location>
</feature>
<dbReference type="InterPro" id="IPR041228">
    <property type="entry name" value="Dynein_C"/>
</dbReference>
<evidence type="ECO:0000256" key="1">
    <source>
        <dbReference type="SAM" id="MobiDB-lite"/>
    </source>
</evidence>
<dbReference type="InterPro" id="IPR027417">
    <property type="entry name" value="P-loop_NTPase"/>
</dbReference>
<evidence type="ECO:0008006" key="7">
    <source>
        <dbReference type="Google" id="ProtNLM"/>
    </source>
</evidence>
<dbReference type="InterPro" id="IPR043160">
    <property type="entry name" value="Dynein_C_barrel"/>
</dbReference>
<sequence>DEDDEEGDEDYDEENEEEEEDANEEEEEDANEELDENEENEDKVEDPNEEDYRFDVNNDEDIKDNNNADINSRNKHKNKKNNNDNFNKDDDGQLQNITLENNDKDKESNNNNKTNVDIKSDKIKSNLDILKSKKKNKKRKNKKKKINLKKKKKSYEIKENNYEDYSEFDNMNDNDIENEDKTMDVINPGNDWISDIKWKELLDIEKLKNFEGFINSFIKSIREWRRWFNYLQVENLVFPDEWEYNLNSFQKLIIIKILRPDRLNKAIENFIFSNMSYNDIEVEYMNFEYILRPSKKNIEPLIIIYKPNYDPFEYIYKYALDNNQKLKNITLTNYNINYIYNYLRVAMKEGHVLYITNLHNSNENLLKLTKLIEDILNSNTKYIFNTSDDINVEEKYEIKTMNISREDEYKHKENVHRKINEEEIVLDKNVDDDINNNEIVNEKDREYNEAFSTLDNNKKIYNTLIDEKYNTMMIKNCLKKRNKFITVHPKFRLFLSTLPGKEIPISLLQKSIIVILEEPHNIKKSISILFKEHWALEENKNVQSYKFRKLLLSLFWFHSILNNRKKFDNLGWNNEEYFFSNKDVILSKYITKIFFNKGVKEIHWPYYYFYICDIIYGSKMDDYFDKKLLNVYAKVFFNNNIFKGKYIFSSSTNYYLPIDVNNEKLLNNYLKEIPYNDSVELFGQKPYAEISYNTGASEEIISLLFCVNSLSLNQYHFHNKNNININEKLVYYFTKKLLLNMPREIYVDELMKKQYNPEQYIYANLLFKEVNKHNIILKKIRSSLNKVQYGEITINKKIYEMLKCLSVGLVPQTWKKLYASKKKILYFFEDLKERINQLNQWSINGHLQIYWLGGFCNPKSILKYILHEYSKKNDVSHELITFEFSSINKSDENKLKVKNMEEGIYIKNIILQGAKWDFISQSLIETDNINLYFIIPFVYLKVVLIKNRKNDNDIYYCPLYICEEKNVMDIKDNYLFLIGLNAGSINPSEWGKMGVRLFLTNEC</sequence>
<dbReference type="GO" id="GO:0036158">
    <property type="term" value="P:outer dynein arm assembly"/>
    <property type="evidence" value="ECO:0007669"/>
    <property type="project" value="TreeGrafter"/>
</dbReference>
<feature type="compositionally biased region" description="Acidic residues" evidence="1">
    <location>
        <begin position="1"/>
        <end position="49"/>
    </location>
</feature>
<feature type="compositionally biased region" description="Basic residues" evidence="1">
    <location>
        <begin position="132"/>
        <end position="152"/>
    </location>
</feature>
<organism evidence="5 6">
    <name type="scientific">Plasmodium falciparum Tanzania</name>
    <name type="common">2000708</name>
    <dbReference type="NCBI Taxonomy" id="1036725"/>
    <lineage>
        <taxon>Eukaryota</taxon>
        <taxon>Sar</taxon>
        <taxon>Alveolata</taxon>
        <taxon>Apicomplexa</taxon>
        <taxon>Aconoidasida</taxon>
        <taxon>Haemosporida</taxon>
        <taxon>Plasmodiidae</taxon>
        <taxon>Plasmodium</taxon>
        <taxon>Plasmodium (Laverania)</taxon>
    </lineage>
</organism>
<dbReference type="InterPro" id="IPR026983">
    <property type="entry name" value="DHC"/>
</dbReference>
<dbReference type="InterPro" id="IPR004273">
    <property type="entry name" value="Dynein_heavy_D6_P-loop"/>
</dbReference>
<evidence type="ECO:0000259" key="2">
    <source>
        <dbReference type="Pfam" id="PF03028"/>
    </source>
</evidence>
<dbReference type="GO" id="GO:0036157">
    <property type="term" value="C:outer dynein arm"/>
    <property type="evidence" value="ECO:0007669"/>
    <property type="project" value="TreeGrafter"/>
</dbReference>
<feature type="domain" description="Dynein heavy chain AAA lid" evidence="3">
    <location>
        <begin position="547"/>
        <end position="686"/>
    </location>
</feature>
<dbReference type="Pfam" id="PF03028">
    <property type="entry name" value="Dynein_heavy"/>
    <property type="match status" value="1"/>
</dbReference>
<evidence type="ECO:0000313" key="5">
    <source>
        <dbReference type="EMBL" id="ETW33638.1"/>
    </source>
</evidence>
<evidence type="ECO:0000313" key="6">
    <source>
        <dbReference type="Proteomes" id="UP000030708"/>
    </source>
</evidence>
<feature type="region of interest" description="Disordered" evidence="1">
    <location>
        <begin position="100"/>
        <end position="119"/>
    </location>
</feature>
<dbReference type="AlphaFoldDB" id="A0A024VZ92"/>
<proteinExistence type="predicted"/>
<evidence type="ECO:0000259" key="4">
    <source>
        <dbReference type="Pfam" id="PF18199"/>
    </source>
</evidence>
<reference evidence="5 6" key="2">
    <citation type="submission" date="2013-02" db="EMBL/GenBank/DDBJ databases">
        <title>The Genome Sequence of Plasmodium falciparum Tanzania (2000708).</title>
        <authorList>
            <consortium name="The Broad Institute Genome Sequencing Platform"/>
            <consortium name="The Broad Institute Genome Sequencing Center for Infectious Disease"/>
            <person name="Neafsey D."/>
            <person name="Cheeseman I."/>
            <person name="Volkman S."/>
            <person name="Adams J."/>
            <person name="Walker B."/>
            <person name="Young S.K."/>
            <person name="Zeng Q."/>
            <person name="Gargeya S."/>
            <person name="Fitzgerald M."/>
            <person name="Haas B."/>
            <person name="Abouelleil A."/>
            <person name="Alvarado L."/>
            <person name="Arachchi H.M."/>
            <person name="Berlin A.M."/>
            <person name="Chapman S.B."/>
            <person name="Dewar J."/>
            <person name="Goldberg J."/>
            <person name="Griggs A."/>
            <person name="Gujja S."/>
            <person name="Hansen M."/>
            <person name="Howarth C."/>
            <person name="Imamovic A."/>
            <person name="Larimer J."/>
            <person name="McCowan C."/>
            <person name="Murphy C."/>
            <person name="Neiman D."/>
            <person name="Pearson M."/>
            <person name="Priest M."/>
            <person name="Roberts A."/>
            <person name="Saif S."/>
            <person name="Shea T."/>
            <person name="Sisk P."/>
            <person name="Sykes S."/>
            <person name="Wortman J."/>
            <person name="Nusbaum C."/>
            <person name="Birren B."/>
        </authorList>
    </citation>
    <scope>NUCLEOTIDE SEQUENCE [LARGE SCALE GENOMIC DNA]</scope>
    <source>
        <strain evidence="6">Tanzania (2000708)</strain>
    </source>
</reference>
<protein>
    <recommendedName>
        <fullName evidence="7">Dynein heavy chain C-terminal domain-containing protein</fullName>
    </recommendedName>
</protein>
<dbReference type="GO" id="GO:0045505">
    <property type="term" value="F:dynein intermediate chain binding"/>
    <property type="evidence" value="ECO:0007669"/>
    <property type="project" value="InterPro"/>
</dbReference>
<feature type="region of interest" description="Disordered" evidence="1">
    <location>
        <begin position="1"/>
        <end position="95"/>
    </location>
</feature>
<dbReference type="EMBL" id="KI926564">
    <property type="protein sequence ID" value="ETW33638.1"/>
    <property type="molecule type" value="Genomic_DNA"/>
</dbReference>
<evidence type="ECO:0000259" key="3">
    <source>
        <dbReference type="Pfam" id="PF18198"/>
    </source>
</evidence>
<dbReference type="Gene3D" id="1.20.1270.280">
    <property type="match status" value="1"/>
</dbReference>
<dbReference type="Gene3D" id="1.10.8.720">
    <property type="entry name" value="Region D6 of dynein motor"/>
    <property type="match status" value="1"/>
</dbReference>
<dbReference type="InterPro" id="IPR041658">
    <property type="entry name" value="AAA_lid_11"/>
</dbReference>
<dbReference type="GO" id="GO:0008569">
    <property type="term" value="F:minus-end-directed microtubule motor activity"/>
    <property type="evidence" value="ECO:0007669"/>
    <property type="project" value="InterPro"/>
</dbReference>
<dbReference type="PANTHER" id="PTHR10676">
    <property type="entry name" value="DYNEIN HEAVY CHAIN FAMILY PROTEIN"/>
    <property type="match status" value="1"/>
</dbReference>
<dbReference type="GO" id="GO:0060294">
    <property type="term" value="P:cilium movement involved in cell motility"/>
    <property type="evidence" value="ECO:0007669"/>
    <property type="project" value="TreeGrafter"/>
</dbReference>
<dbReference type="PANTHER" id="PTHR10676:SF365">
    <property type="entry name" value="AAA+ ATPASE DOMAIN-CONTAINING PROTEIN"/>
    <property type="match status" value="1"/>
</dbReference>